<gene>
    <name evidence="2" type="ORF">GTO91_13470</name>
</gene>
<dbReference type="OrthoDB" id="2885813at2"/>
<evidence type="ECO:0000313" key="2">
    <source>
        <dbReference type="EMBL" id="MZP30723.1"/>
    </source>
</evidence>
<name>A0A845L387_9FIRM</name>
<evidence type="ECO:0008006" key="4">
    <source>
        <dbReference type="Google" id="ProtNLM"/>
    </source>
</evidence>
<dbReference type="EMBL" id="WXEY01000018">
    <property type="protein sequence ID" value="MZP30723.1"/>
    <property type="molecule type" value="Genomic_DNA"/>
</dbReference>
<dbReference type="Pfam" id="PF09580">
    <property type="entry name" value="Spore_YhcN_YlaJ"/>
    <property type="match status" value="1"/>
</dbReference>
<keyword evidence="1" id="KW-1133">Transmembrane helix</keyword>
<dbReference type="InterPro" id="IPR019076">
    <property type="entry name" value="Spore_lipoprot_YhcN/YlaJ-like"/>
</dbReference>
<keyword evidence="1" id="KW-0812">Transmembrane</keyword>
<proteinExistence type="predicted"/>
<dbReference type="Proteomes" id="UP000463470">
    <property type="component" value="Unassembled WGS sequence"/>
</dbReference>
<organism evidence="2 3">
    <name type="scientific">Heliomicrobium undosum</name>
    <dbReference type="NCBI Taxonomy" id="121734"/>
    <lineage>
        <taxon>Bacteria</taxon>
        <taxon>Bacillati</taxon>
        <taxon>Bacillota</taxon>
        <taxon>Clostridia</taxon>
        <taxon>Eubacteriales</taxon>
        <taxon>Heliobacteriaceae</taxon>
        <taxon>Heliomicrobium</taxon>
    </lineage>
</organism>
<comment type="caution">
    <text evidence="2">The sequence shown here is derived from an EMBL/GenBank/DDBJ whole genome shotgun (WGS) entry which is preliminary data.</text>
</comment>
<evidence type="ECO:0000313" key="3">
    <source>
        <dbReference type="Proteomes" id="UP000463470"/>
    </source>
</evidence>
<accession>A0A845L387</accession>
<feature type="transmembrane region" description="Helical" evidence="1">
    <location>
        <begin position="54"/>
        <end position="74"/>
    </location>
</feature>
<dbReference type="AlphaFoldDB" id="A0A845L387"/>
<protein>
    <recommendedName>
        <fullName evidence="4">Sporulation lipoprotein YhcN/YlaJ</fullName>
    </recommendedName>
</protein>
<reference evidence="2 3" key="1">
    <citation type="submission" date="2020-01" db="EMBL/GenBank/DDBJ databases">
        <title>Whole-genome sequence of Heliobacterium undosum DSM 13378.</title>
        <authorList>
            <person name="Kyndt J.A."/>
            <person name="Meyer T.E."/>
        </authorList>
    </citation>
    <scope>NUCLEOTIDE SEQUENCE [LARGE SCALE GENOMIC DNA]</scope>
    <source>
        <strain evidence="2 3">DSM 13378</strain>
    </source>
</reference>
<evidence type="ECO:0000256" key="1">
    <source>
        <dbReference type="SAM" id="Phobius"/>
    </source>
</evidence>
<sequence length="201" mass="22340">MQFDHKGRSSLGRVLSIHEGLLNKLGALSRQMLLPPRMLLFMEEERLHPQQSLFVLRAPALAVLFLAFAVFFSGCAAGKSTAKNSDLKEPPSRMDPVLAQDIKGVTKSVQGVDDATAIVIGNDIAVGAKVSGFDRLRMKSIRGAIDKKIRESYKNYRVHVTTDKKLFKQIKQIEDQEKSPGDAPPEIEKNFRKILLDNDAP</sequence>
<keyword evidence="1" id="KW-0472">Membrane</keyword>
<dbReference type="RefSeq" id="WP_161259249.1">
    <property type="nucleotide sequence ID" value="NZ_WXEY01000018.1"/>
</dbReference>
<keyword evidence="3" id="KW-1185">Reference proteome</keyword>